<protein>
    <submittedName>
        <fullName evidence="4">Stage II sporulation protein Q</fullName>
    </submittedName>
</protein>
<organism evidence="4 5">
    <name type="scientific">Alicyclobacillus tolerans</name>
    <dbReference type="NCBI Taxonomy" id="90970"/>
    <lineage>
        <taxon>Bacteria</taxon>
        <taxon>Bacillati</taxon>
        <taxon>Bacillota</taxon>
        <taxon>Bacilli</taxon>
        <taxon>Bacillales</taxon>
        <taxon>Alicyclobacillaceae</taxon>
        <taxon>Alicyclobacillus</taxon>
    </lineage>
</organism>
<feature type="compositionally biased region" description="Basic and acidic residues" evidence="1">
    <location>
        <begin position="1"/>
        <end position="17"/>
    </location>
</feature>
<dbReference type="RefSeq" id="WP_072874457.1">
    <property type="nucleotide sequence ID" value="NZ_FRAF01000016.1"/>
</dbReference>
<evidence type="ECO:0000313" key="4">
    <source>
        <dbReference type="EMBL" id="SHK55110.1"/>
    </source>
</evidence>
<accession>A0A1M6TDQ6</accession>
<dbReference type="CDD" id="cd12797">
    <property type="entry name" value="M23_peptidase"/>
    <property type="match status" value="1"/>
</dbReference>
<keyword evidence="5" id="KW-1185">Reference proteome</keyword>
<dbReference type="PANTHER" id="PTHR21666:SF291">
    <property type="entry name" value="STAGE II SPORULATION PROTEIN Q"/>
    <property type="match status" value="1"/>
</dbReference>
<dbReference type="InterPro" id="IPR016047">
    <property type="entry name" value="M23ase_b-sheet_dom"/>
</dbReference>
<dbReference type="Proteomes" id="UP000184016">
    <property type="component" value="Unassembled WGS sequence"/>
</dbReference>
<dbReference type="InterPro" id="IPR050570">
    <property type="entry name" value="Cell_wall_metabolism_enzyme"/>
</dbReference>
<feature type="region of interest" description="Disordered" evidence="1">
    <location>
        <begin position="1"/>
        <end position="30"/>
    </location>
</feature>
<dbReference type="InterPro" id="IPR011055">
    <property type="entry name" value="Dup_hybrid_motif"/>
</dbReference>
<keyword evidence="2" id="KW-1133">Transmembrane helix</keyword>
<name>A0A1M6TDQ6_9BACL</name>
<dbReference type="Pfam" id="PF01551">
    <property type="entry name" value="Peptidase_M23"/>
    <property type="match status" value="1"/>
</dbReference>
<evidence type="ECO:0000256" key="1">
    <source>
        <dbReference type="SAM" id="MobiDB-lite"/>
    </source>
</evidence>
<feature type="transmembrane region" description="Helical" evidence="2">
    <location>
        <begin position="39"/>
        <end position="58"/>
    </location>
</feature>
<dbReference type="Gene3D" id="2.70.70.10">
    <property type="entry name" value="Glucose Permease (Domain IIA)"/>
    <property type="match status" value="1"/>
</dbReference>
<dbReference type="STRING" id="1830138.SAMN05443507_11644"/>
<reference evidence="5" key="1">
    <citation type="submission" date="2016-11" db="EMBL/GenBank/DDBJ databases">
        <authorList>
            <person name="Varghese N."/>
            <person name="Submissions S."/>
        </authorList>
    </citation>
    <scope>NUCLEOTIDE SEQUENCE [LARGE SCALE GENOMIC DNA]</scope>
    <source>
        <strain evidence="5">USBA-503</strain>
    </source>
</reference>
<evidence type="ECO:0000256" key="2">
    <source>
        <dbReference type="SAM" id="Phobius"/>
    </source>
</evidence>
<dbReference type="OrthoDB" id="2050153at2"/>
<dbReference type="AlphaFoldDB" id="A0A1M6TDQ6"/>
<dbReference type="PANTHER" id="PTHR21666">
    <property type="entry name" value="PEPTIDASE-RELATED"/>
    <property type="match status" value="1"/>
</dbReference>
<evidence type="ECO:0000313" key="5">
    <source>
        <dbReference type="Proteomes" id="UP000184016"/>
    </source>
</evidence>
<evidence type="ECO:0000259" key="3">
    <source>
        <dbReference type="Pfam" id="PF01551"/>
    </source>
</evidence>
<dbReference type="EMBL" id="FRAF01000016">
    <property type="protein sequence ID" value="SHK55110.1"/>
    <property type="molecule type" value="Genomic_DNA"/>
</dbReference>
<dbReference type="SUPFAM" id="SSF51261">
    <property type="entry name" value="Duplicated hybrid motif"/>
    <property type="match status" value="1"/>
</dbReference>
<feature type="domain" description="M23ase beta-sheet core" evidence="3">
    <location>
        <begin position="128"/>
        <end position="226"/>
    </location>
</feature>
<sequence>MDEKKHPNSSESKRDQSTAESENPNMTRPILKRSKTRRWIYPALYLGAAAVIIGVVYAKTQSGGGATAPVVSPSVTDTGNPSPDTTQADTFIWPVNVAHKVTLGFFSADGTAKQQAAALVQYGGSYYAHKGVDIQSDTGTSFDVLAALAGKVTLVENNPLYGWTVEVTSNDGYVEKYESLGNVTVKTGDNVSQGETIGTSGTCRFEENQGNHLYFQVNQDGKLLNPLDLLPKE</sequence>
<keyword evidence="2" id="KW-0812">Transmembrane</keyword>
<gene>
    <name evidence="4" type="ORF">SAMN05443507_11644</name>
</gene>
<dbReference type="GO" id="GO:0004222">
    <property type="term" value="F:metalloendopeptidase activity"/>
    <property type="evidence" value="ECO:0007669"/>
    <property type="project" value="TreeGrafter"/>
</dbReference>
<proteinExistence type="predicted"/>
<keyword evidence="2" id="KW-0472">Membrane</keyword>